<protein>
    <recommendedName>
        <fullName evidence="3">SnoaL-like domain-containing protein</fullName>
    </recommendedName>
</protein>
<accession>A0ABR3ZZ51</accession>
<gene>
    <name evidence="1" type="ORF">N7G274_008824</name>
</gene>
<dbReference type="InterPro" id="IPR032710">
    <property type="entry name" value="NTF2-like_dom_sf"/>
</dbReference>
<sequence>MPYPTRSQVLAILRPLSNPPAGNNEFFAHVSDNVVWTVTGHMMLSGIWRTKESYRAATFAKIGPLFAAPGMKLEVPGGEQGIIAGEDGRAVAELRTVDTYTKSGVLYDQHYSWHMRFNEESVITEVKAFMDTAHLEKVLGAEMEKQKMAH</sequence>
<dbReference type="SUPFAM" id="SSF54427">
    <property type="entry name" value="NTF2-like"/>
    <property type="match status" value="1"/>
</dbReference>
<evidence type="ECO:0000313" key="1">
    <source>
        <dbReference type="EMBL" id="KAL2038485.1"/>
    </source>
</evidence>
<proteinExistence type="predicted"/>
<keyword evidence="2" id="KW-1185">Reference proteome</keyword>
<reference evidence="1 2" key="1">
    <citation type="submission" date="2024-09" db="EMBL/GenBank/DDBJ databases">
        <title>Rethinking Asexuality: The Enigmatic Case of Functional Sexual Genes in Lepraria (Stereocaulaceae).</title>
        <authorList>
            <person name="Doellman M."/>
            <person name="Sun Y."/>
            <person name="Barcenas-Pena A."/>
            <person name="Lumbsch H.T."/>
            <person name="Grewe F."/>
        </authorList>
    </citation>
    <scope>NUCLEOTIDE SEQUENCE [LARGE SCALE GENOMIC DNA]</scope>
    <source>
        <strain evidence="1 2">Mercado 3170</strain>
    </source>
</reference>
<dbReference type="Proteomes" id="UP001590950">
    <property type="component" value="Unassembled WGS sequence"/>
</dbReference>
<name>A0ABR3ZZ51_9LECA</name>
<evidence type="ECO:0008006" key="3">
    <source>
        <dbReference type="Google" id="ProtNLM"/>
    </source>
</evidence>
<dbReference type="Gene3D" id="3.10.450.50">
    <property type="match status" value="1"/>
</dbReference>
<comment type="caution">
    <text evidence="1">The sequence shown here is derived from an EMBL/GenBank/DDBJ whole genome shotgun (WGS) entry which is preliminary data.</text>
</comment>
<organism evidence="1 2">
    <name type="scientific">Stereocaulon virgatum</name>
    <dbReference type="NCBI Taxonomy" id="373712"/>
    <lineage>
        <taxon>Eukaryota</taxon>
        <taxon>Fungi</taxon>
        <taxon>Dikarya</taxon>
        <taxon>Ascomycota</taxon>
        <taxon>Pezizomycotina</taxon>
        <taxon>Lecanoromycetes</taxon>
        <taxon>OSLEUM clade</taxon>
        <taxon>Lecanoromycetidae</taxon>
        <taxon>Lecanorales</taxon>
        <taxon>Lecanorineae</taxon>
        <taxon>Stereocaulaceae</taxon>
        <taxon>Stereocaulon</taxon>
    </lineage>
</organism>
<evidence type="ECO:0000313" key="2">
    <source>
        <dbReference type="Proteomes" id="UP001590950"/>
    </source>
</evidence>
<dbReference type="EMBL" id="JBEFKJ010000032">
    <property type="protein sequence ID" value="KAL2038485.1"/>
    <property type="molecule type" value="Genomic_DNA"/>
</dbReference>